<sequence>MFSFRRSMIPALDASTFDMQTKTLIHYALEIPCTEEFLSDLREEENVEVNVNEANIITGYRKIRKNGIVEDDGWEEIWGENAIGVSVSGNESLDFSMENGGSGTEGTNSLYDEDDRNIQSS</sequence>
<feature type="domain" description="SPK" evidence="2">
    <location>
        <begin position="13"/>
        <end position="62"/>
    </location>
</feature>
<evidence type="ECO:0000313" key="3">
    <source>
        <dbReference type="EnsemblMetazoa" id="CJA09508a.1"/>
    </source>
</evidence>
<evidence type="ECO:0000259" key="2">
    <source>
        <dbReference type="Pfam" id="PF04435"/>
    </source>
</evidence>
<organism evidence="3 4">
    <name type="scientific">Caenorhabditis japonica</name>
    <dbReference type="NCBI Taxonomy" id="281687"/>
    <lineage>
        <taxon>Eukaryota</taxon>
        <taxon>Metazoa</taxon>
        <taxon>Ecdysozoa</taxon>
        <taxon>Nematoda</taxon>
        <taxon>Chromadorea</taxon>
        <taxon>Rhabditida</taxon>
        <taxon>Rhabditina</taxon>
        <taxon>Rhabditomorpha</taxon>
        <taxon>Rhabditoidea</taxon>
        <taxon>Rhabditidae</taxon>
        <taxon>Peloderinae</taxon>
        <taxon>Caenorhabditis</taxon>
    </lineage>
</organism>
<evidence type="ECO:0000313" key="4">
    <source>
        <dbReference type="Proteomes" id="UP000005237"/>
    </source>
</evidence>
<dbReference type="Pfam" id="PF04435">
    <property type="entry name" value="SPK"/>
    <property type="match status" value="1"/>
</dbReference>
<evidence type="ECO:0000256" key="1">
    <source>
        <dbReference type="SAM" id="MobiDB-lite"/>
    </source>
</evidence>
<dbReference type="InterPro" id="IPR006570">
    <property type="entry name" value="SPK_dom"/>
</dbReference>
<reference evidence="4" key="1">
    <citation type="submission" date="2010-08" db="EMBL/GenBank/DDBJ databases">
        <authorList>
            <consortium name="Caenorhabditis japonica Sequencing Consortium"/>
            <person name="Wilson R.K."/>
        </authorList>
    </citation>
    <scope>NUCLEOTIDE SEQUENCE [LARGE SCALE GENOMIC DNA]</scope>
    <source>
        <strain evidence="4">DF5081</strain>
    </source>
</reference>
<proteinExistence type="predicted"/>
<name>A0A8R1DSF9_CAEJA</name>
<reference evidence="3" key="2">
    <citation type="submission" date="2022-06" db="UniProtKB">
        <authorList>
            <consortium name="EnsemblMetazoa"/>
        </authorList>
    </citation>
    <scope>IDENTIFICATION</scope>
    <source>
        <strain evidence="3">DF5081</strain>
    </source>
</reference>
<accession>A0A8R1DSF9</accession>
<protein>
    <submittedName>
        <fullName evidence="3">SPK domain-containing protein</fullName>
    </submittedName>
</protein>
<dbReference type="AlphaFoldDB" id="A0A8R1DSF9"/>
<dbReference type="EnsemblMetazoa" id="CJA09508a.1">
    <property type="protein sequence ID" value="CJA09508a.1"/>
    <property type="gene ID" value="WBGene00128713"/>
</dbReference>
<dbReference type="Proteomes" id="UP000005237">
    <property type="component" value="Unassembled WGS sequence"/>
</dbReference>
<feature type="region of interest" description="Disordered" evidence="1">
    <location>
        <begin position="93"/>
        <end position="121"/>
    </location>
</feature>
<keyword evidence="4" id="KW-1185">Reference proteome</keyword>